<dbReference type="PRINTS" id="PR00364">
    <property type="entry name" value="DISEASERSIST"/>
</dbReference>
<keyword evidence="1" id="KW-0802">TPR repeat</keyword>
<feature type="repeat" description="TPR" evidence="1">
    <location>
        <begin position="611"/>
        <end position="644"/>
    </location>
</feature>
<organism evidence="2 3">
    <name type="scientific">Penicillium hetheringtonii</name>
    <dbReference type="NCBI Taxonomy" id="911720"/>
    <lineage>
        <taxon>Eukaryota</taxon>
        <taxon>Fungi</taxon>
        <taxon>Dikarya</taxon>
        <taxon>Ascomycota</taxon>
        <taxon>Pezizomycotina</taxon>
        <taxon>Eurotiomycetes</taxon>
        <taxon>Eurotiomycetidae</taxon>
        <taxon>Eurotiales</taxon>
        <taxon>Aspergillaceae</taxon>
        <taxon>Penicillium</taxon>
    </lineage>
</organism>
<evidence type="ECO:0000256" key="1">
    <source>
        <dbReference type="PROSITE-ProRule" id="PRU00339"/>
    </source>
</evidence>
<dbReference type="InterPro" id="IPR027417">
    <property type="entry name" value="P-loop_NTPase"/>
</dbReference>
<dbReference type="Proteomes" id="UP001216150">
    <property type="component" value="Unassembled WGS sequence"/>
</dbReference>
<evidence type="ECO:0000313" key="3">
    <source>
        <dbReference type="Proteomes" id="UP001216150"/>
    </source>
</evidence>
<dbReference type="SUPFAM" id="SSF48452">
    <property type="entry name" value="TPR-like"/>
    <property type="match status" value="2"/>
</dbReference>
<dbReference type="AlphaFoldDB" id="A0AAD6E4Z4"/>
<protein>
    <recommendedName>
        <fullName evidence="4">NB-ARC domain-containing protein</fullName>
    </recommendedName>
</protein>
<accession>A0AAD6E4Z4</accession>
<dbReference type="Gene3D" id="3.40.50.300">
    <property type="entry name" value="P-loop containing nucleotide triphosphate hydrolases"/>
    <property type="match status" value="1"/>
</dbReference>
<dbReference type="PROSITE" id="PS50005">
    <property type="entry name" value="TPR"/>
    <property type="match status" value="1"/>
</dbReference>
<evidence type="ECO:0008006" key="4">
    <source>
        <dbReference type="Google" id="ProtNLM"/>
    </source>
</evidence>
<sequence length="723" mass="82677">MFVGREDMIRVIQEKHGAVGQRHERVALVGLAGVGKTQMALEYSYRVRDTAPNLWVFWIHASNVARLEQGYQQIAAVAEIPGRDDPKTNIFLLVSDWLCDAHNGRWLMILDNVDDDDIFFSGDESDERGPLAKFLPQAMHGSILITSRNSLAAANLAGGKSNILEIHPMSEEESIDLLRTRIPVSQQADTGEDEKTLVRALEYIPLAISQAGSYIAHRSSRITVSRYLQLFYQSESNQAHLLQYEDAKDLRRDTSIRHAVITTWQISFERINREWPAAIDILALLGMFDRQGIPETLVRVDGDELLFEDAVAPLISHSLIRFELETASFDMHRIVQLSVRTWLKIHSKLGHWQKKSRAIMAQIFPDGQYESWTECKRLLPHAKEVVKSKSSDSKEDRLYTATISFNCGWFLMLRGEYREAHTSQEYALKTREELLGFEHPETLTSASNFANVFHRQGQYKKAEEIHRRILKARETVLGREHPRTLTTVSYLGLIFSDQGKYKEAEGMHRWTLEIREKSFGSNHPHTITSINDLGNILSKQGKHDEAETMHRWVLGKREELLGYKHIDTLTTVNDLGIVLFRQRKYEEAELMHQRAIQARTEVIGSQHPHTLNSINDLGNVLSKQGKYQQAEANYRQALKAREEVIGREHPHTLITVEDLGVLLFKRGENDDAKAMHRRAMETRLKVLGCEHPHTLASIDSLVTILASEGKYQEANAIHRMVLR</sequence>
<dbReference type="Pfam" id="PF13424">
    <property type="entry name" value="TPR_12"/>
    <property type="match status" value="3"/>
</dbReference>
<dbReference type="EMBL" id="JAQJAC010000001">
    <property type="protein sequence ID" value="KAJ5600860.1"/>
    <property type="molecule type" value="Genomic_DNA"/>
</dbReference>
<dbReference type="SMART" id="SM00028">
    <property type="entry name" value="TPR"/>
    <property type="match status" value="6"/>
</dbReference>
<keyword evidence="3" id="KW-1185">Reference proteome</keyword>
<dbReference type="InterPro" id="IPR011990">
    <property type="entry name" value="TPR-like_helical_dom_sf"/>
</dbReference>
<reference evidence="2 3" key="1">
    <citation type="journal article" date="2023" name="IMA Fungus">
        <title>Comparative genomic study of the Penicillium genus elucidates a diverse pangenome and 15 lateral gene transfer events.</title>
        <authorList>
            <person name="Petersen C."/>
            <person name="Sorensen T."/>
            <person name="Nielsen M.R."/>
            <person name="Sondergaard T.E."/>
            <person name="Sorensen J.L."/>
            <person name="Fitzpatrick D.A."/>
            <person name="Frisvad J.C."/>
            <person name="Nielsen K.L."/>
        </authorList>
    </citation>
    <scope>NUCLEOTIDE SEQUENCE [LARGE SCALE GENOMIC DNA]</scope>
    <source>
        <strain evidence="2 3">IBT 29057</strain>
    </source>
</reference>
<comment type="caution">
    <text evidence="2">The sequence shown here is derived from an EMBL/GenBank/DDBJ whole genome shotgun (WGS) entry which is preliminary data.</text>
</comment>
<dbReference type="SUPFAM" id="SSF52540">
    <property type="entry name" value="P-loop containing nucleoside triphosphate hydrolases"/>
    <property type="match status" value="1"/>
</dbReference>
<dbReference type="PANTHER" id="PTHR46082:SF6">
    <property type="entry name" value="AAA+ ATPASE DOMAIN-CONTAINING PROTEIN-RELATED"/>
    <property type="match status" value="1"/>
</dbReference>
<dbReference type="Gene3D" id="1.25.40.10">
    <property type="entry name" value="Tetratricopeptide repeat domain"/>
    <property type="match status" value="2"/>
</dbReference>
<dbReference type="InterPro" id="IPR053137">
    <property type="entry name" value="NLR-like"/>
</dbReference>
<dbReference type="InterPro" id="IPR019734">
    <property type="entry name" value="TPR_rpt"/>
</dbReference>
<evidence type="ECO:0000313" key="2">
    <source>
        <dbReference type="EMBL" id="KAJ5600860.1"/>
    </source>
</evidence>
<dbReference type="PANTHER" id="PTHR46082">
    <property type="entry name" value="ATP/GTP-BINDING PROTEIN-RELATED"/>
    <property type="match status" value="1"/>
</dbReference>
<name>A0AAD6E4Z4_9EURO</name>
<proteinExistence type="predicted"/>
<gene>
    <name evidence="2" type="ORF">N7450_001927</name>
</gene>
<dbReference type="Pfam" id="PF13374">
    <property type="entry name" value="TPR_10"/>
    <property type="match status" value="2"/>
</dbReference>